<sequence length="57" mass="6037">MTSSARSVPTEPQGHIHTGKRTRDRVSHLKRGGAAIAGVGQDTNELIDGLAVGRNQM</sequence>
<dbReference type="EMBL" id="OOEF01000059">
    <property type="protein sequence ID" value="SPK70639.1"/>
    <property type="molecule type" value="Genomic_DNA"/>
</dbReference>
<dbReference type="EMBL" id="LT991978">
    <property type="protein sequence ID" value="SPK77742.1"/>
    <property type="molecule type" value="Genomic_DNA"/>
</dbReference>
<evidence type="ECO:0000313" key="2">
    <source>
        <dbReference type="EMBL" id="SPK70134.1"/>
    </source>
</evidence>
<organism evidence="3 5">
    <name type="scientific">Cupriavidus taiwanensis</name>
    <dbReference type="NCBI Taxonomy" id="164546"/>
    <lineage>
        <taxon>Bacteria</taxon>
        <taxon>Pseudomonadati</taxon>
        <taxon>Pseudomonadota</taxon>
        <taxon>Betaproteobacteria</taxon>
        <taxon>Burkholderiales</taxon>
        <taxon>Burkholderiaceae</taxon>
        <taxon>Cupriavidus</taxon>
    </lineage>
</organism>
<protein>
    <submittedName>
        <fullName evidence="3">Uncharacterized protein</fullName>
    </submittedName>
</protein>
<geneLocation type="plasmid" evidence="4">
    <name>III</name>
</geneLocation>
<evidence type="ECO:0000313" key="5">
    <source>
        <dbReference type="Proteomes" id="UP000255505"/>
    </source>
</evidence>
<keyword evidence="4" id="KW-0614">Plasmid</keyword>
<evidence type="ECO:0000256" key="1">
    <source>
        <dbReference type="SAM" id="MobiDB-lite"/>
    </source>
</evidence>
<evidence type="ECO:0000313" key="4">
    <source>
        <dbReference type="EMBL" id="SPK77742.1"/>
    </source>
</evidence>
<dbReference type="Proteomes" id="UP000255505">
    <property type="component" value="Plasmid III"/>
</dbReference>
<dbReference type="AlphaFoldDB" id="A0A375IAU7"/>
<evidence type="ECO:0000313" key="3">
    <source>
        <dbReference type="EMBL" id="SPK70639.1"/>
    </source>
</evidence>
<feature type="region of interest" description="Disordered" evidence="1">
    <location>
        <begin position="1"/>
        <end position="28"/>
    </location>
</feature>
<feature type="compositionally biased region" description="Basic residues" evidence="1">
    <location>
        <begin position="17"/>
        <end position="28"/>
    </location>
</feature>
<accession>A0A375IAU7</accession>
<name>A0A375IAU7_9BURK</name>
<dbReference type="Proteomes" id="UP000255505">
    <property type="component" value="Unassembled WGS sequence"/>
</dbReference>
<dbReference type="EMBL" id="OOEF01000031">
    <property type="protein sequence ID" value="SPK70134.1"/>
    <property type="molecule type" value="Genomic_DNA"/>
</dbReference>
<reference evidence="3 5" key="1">
    <citation type="submission" date="2018-01" db="EMBL/GenBank/DDBJ databases">
        <authorList>
            <person name="Gaut B.S."/>
            <person name="Morton B.R."/>
            <person name="Clegg M.T."/>
            <person name="Duvall M.R."/>
        </authorList>
    </citation>
    <scope>NUCLEOTIDE SEQUENCE [LARGE SCALE GENOMIC DNA]</scope>
    <source>
        <strain evidence="3">Cupriavidus taiwanensis LMG 19425</strain>
        <plasmid evidence="5">Plasmid iii</plasmid>
    </source>
</reference>
<proteinExistence type="predicted"/>
<gene>
    <name evidence="4" type="ORF">CT19425_P70082</name>
    <name evidence="2" type="ORF">CT19425_U370001</name>
    <name evidence="3" type="ORF">CT19425_U620001</name>
</gene>